<evidence type="ECO:0000313" key="1">
    <source>
        <dbReference type="Proteomes" id="UP000095282"/>
    </source>
</evidence>
<dbReference type="AlphaFoldDB" id="A0A1I7UYL3"/>
<evidence type="ECO:0000313" key="2">
    <source>
        <dbReference type="WBParaSite" id="Csp11.Scaffold630.g20642.t1"/>
    </source>
</evidence>
<name>A0A1I7UYL3_9PELO</name>
<proteinExistence type="predicted"/>
<dbReference type="Proteomes" id="UP000095282">
    <property type="component" value="Unplaced"/>
</dbReference>
<keyword evidence="1" id="KW-1185">Reference proteome</keyword>
<reference evidence="2" key="1">
    <citation type="submission" date="2016-11" db="UniProtKB">
        <authorList>
            <consortium name="WormBaseParasite"/>
        </authorList>
    </citation>
    <scope>IDENTIFICATION</scope>
</reference>
<organism evidence="1 2">
    <name type="scientific">Caenorhabditis tropicalis</name>
    <dbReference type="NCBI Taxonomy" id="1561998"/>
    <lineage>
        <taxon>Eukaryota</taxon>
        <taxon>Metazoa</taxon>
        <taxon>Ecdysozoa</taxon>
        <taxon>Nematoda</taxon>
        <taxon>Chromadorea</taxon>
        <taxon>Rhabditida</taxon>
        <taxon>Rhabditina</taxon>
        <taxon>Rhabditomorpha</taxon>
        <taxon>Rhabditoidea</taxon>
        <taxon>Rhabditidae</taxon>
        <taxon>Peloderinae</taxon>
        <taxon>Caenorhabditis</taxon>
    </lineage>
</organism>
<sequence length="280" mass="32930">MLKATQEIKEPRYRIHQNQGDVWLDCNPSEKTPLIKIIEWILSQRNLTIKNLWVEGEPPRNGRESEELEWFSGNARNLKVDNMYTNSYAHVYSWVAEGYLKKIIHLDERITLFPIIFSEDAEIIITDASIRSLIVERIKQFKFGVFGTQASEVTYETLMELKDALLQTSSDFREFHIKCLIPDEQFDELNISLETFNSRDSANPNWARFEYPNQKGKFLRLCVMDGVVWFKGPGYVPGELERAEEELRAGFKENEWRKFTRHQTIGLKERIEEENGDENE</sequence>
<protein>
    <submittedName>
        <fullName evidence="2">FBA_2 domain-containing protein</fullName>
    </submittedName>
</protein>
<accession>A0A1I7UYL3</accession>
<dbReference type="WBParaSite" id="Csp11.Scaffold630.g20642.t1">
    <property type="protein sequence ID" value="Csp11.Scaffold630.g20642.t1"/>
    <property type="gene ID" value="Csp11.Scaffold630.g20642"/>
</dbReference>